<proteinExistence type="predicted"/>
<reference evidence="2 3" key="1">
    <citation type="journal article" date="2023" name="Microbiol. Resour. Announc.">
        <title>Complete Genome Sequence of Imperialibacter roseus strain P4T.</title>
        <authorList>
            <person name="Tizabi D.R."/>
            <person name="Bachvaroff T."/>
            <person name="Hill R.T."/>
        </authorList>
    </citation>
    <scope>NUCLEOTIDE SEQUENCE [LARGE SCALE GENOMIC DNA]</scope>
    <source>
        <strain evidence="2 3">P4T</strain>
    </source>
</reference>
<dbReference type="InterPro" id="IPR000595">
    <property type="entry name" value="cNMP-bd_dom"/>
</dbReference>
<name>A0ABZ0II31_9BACT</name>
<evidence type="ECO:0000259" key="1">
    <source>
        <dbReference type="PROSITE" id="PS50042"/>
    </source>
</evidence>
<dbReference type="PROSITE" id="PS50042">
    <property type="entry name" value="CNMP_BINDING_3"/>
    <property type="match status" value="1"/>
</dbReference>
<evidence type="ECO:0000313" key="2">
    <source>
        <dbReference type="EMBL" id="WOK04678.1"/>
    </source>
</evidence>
<evidence type="ECO:0000313" key="3">
    <source>
        <dbReference type="Proteomes" id="UP001302349"/>
    </source>
</evidence>
<dbReference type="Proteomes" id="UP001302349">
    <property type="component" value="Chromosome"/>
</dbReference>
<accession>A0ABZ0II31</accession>
<protein>
    <submittedName>
        <fullName evidence="2">Crp/Fnr family transcriptional regulator</fullName>
    </submittedName>
</protein>
<dbReference type="EMBL" id="CP136051">
    <property type="protein sequence ID" value="WOK04678.1"/>
    <property type="molecule type" value="Genomic_DNA"/>
</dbReference>
<feature type="domain" description="Cyclic nucleotide-binding" evidence="1">
    <location>
        <begin position="13"/>
        <end position="116"/>
    </location>
</feature>
<dbReference type="Pfam" id="PF00027">
    <property type="entry name" value="cNMP_binding"/>
    <property type="match status" value="1"/>
</dbReference>
<dbReference type="SUPFAM" id="SSF51206">
    <property type="entry name" value="cAMP-binding domain-like"/>
    <property type="match status" value="1"/>
</dbReference>
<dbReference type="Gene3D" id="2.60.120.10">
    <property type="entry name" value="Jelly Rolls"/>
    <property type="match status" value="1"/>
</dbReference>
<organism evidence="2 3">
    <name type="scientific">Imperialibacter roseus</name>
    <dbReference type="NCBI Taxonomy" id="1324217"/>
    <lineage>
        <taxon>Bacteria</taxon>
        <taxon>Pseudomonadati</taxon>
        <taxon>Bacteroidota</taxon>
        <taxon>Cytophagia</taxon>
        <taxon>Cytophagales</taxon>
        <taxon>Flammeovirgaceae</taxon>
        <taxon>Imperialibacter</taxon>
    </lineage>
</organism>
<dbReference type="RefSeq" id="WP_317487479.1">
    <property type="nucleotide sequence ID" value="NZ_CP136051.1"/>
</dbReference>
<keyword evidence="3" id="KW-1185">Reference proteome</keyword>
<gene>
    <name evidence="2" type="ORF">RT717_16480</name>
</gene>
<dbReference type="InterPro" id="IPR014710">
    <property type="entry name" value="RmlC-like_jellyroll"/>
</dbReference>
<sequence>MLPKDVLYNVISRIAPVPEEELDKLFGLCHSVELKKGSLFVAAGDIPNKFGIVVSGLFRYYYLQEGGNEFTKGFFSEGSFLSSYSATIAGTPSHFSIEALENSEVLVFDYGKWEALRAGHPGWNEFLITVLEEAFTKKETREREFLLFDAEERYRLFLKRYPGLEKRVRQHVIASYLGITNVALSRVRRKMGVLT</sequence>
<dbReference type="InterPro" id="IPR018490">
    <property type="entry name" value="cNMP-bd_dom_sf"/>
</dbReference>
<dbReference type="CDD" id="cd00038">
    <property type="entry name" value="CAP_ED"/>
    <property type="match status" value="1"/>
</dbReference>